<feature type="compositionally biased region" description="Polar residues" evidence="1">
    <location>
        <begin position="98"/>
        <end position="117"/>
    </location>
</feature>
<keyword evidence="4" id="KW-1185">Reference proteome</keyword>
<evidence type="ECO:0000259" key="2">
    <source>
        <dbReference type="PROSITE" id="PS50011"/>
    </source>
</evidence>
<evidence type="ECO:0000313" key="3">
    <source>
        <dbReference type="EMBL" id="KAK7473281.1"/>
    </source>
</evidence>
<dbReference type="Proteomes" id="UP001498398">
    <property type="component" value="Unassembled WGS sequence"/>
</dbReference>
<proteinExistence type="predicted"/>
<organism evidence="3 4">
    <name type="scientific">Marasmiellus scandens</name>
    <dbReference type="NCBI Taxonomy" id="2682957"/>
    <lineage>
        <taxon>Eukaryota</taxon>
        <taxon>Fungi</taxon>
        <taxon>Dikarya</taxon>
        <taxon>Basidiomycota</taxon>
        <taxon>Agaricomycotina</taxon>
        <taxon>Agaricomycetes</taxon>
        <taxon>Agaricomycetidae</taxon>
        <taxon>Agaricales</taxon>
        <taxon>Marasmiineae</taxon>
        <taxon>Omphalotaceae</taxon>
        <taxon>Marasmiellus</taxon>
    </lineage>
</organism>
<dbReference type="PROSITE" id="PS50011">
    <property type="entry name" value="PROTEIN_KINASE_DOM"/>
    <property type="match status" value="1"/>
</dbReference>
<comment type="caution">
    <text evidence="3">The sequence shown here is derived from an EMBL/GenBank/DDBJ whole genome shotgun (WGS) entry which is preliminary data.</text>
</comment>
<dbReference type="EMBL" id="JBANRG010000001">
    <property type="protein sequence ID" value="KAK7473281.1"/>
    <property type="molecule type" value="Genomic_DNA"/>
</dbReference>
<accession>A0ABR1KCU0</accession>
<evidence type="ECO:0000256" key="1">
    <source>
        <dbReference type="SAM" id="MobiDB-lite"/>
    </source>
</evidence>
<gene>
    <name evidence="3" type="ORF">VKT23_001378</name>
</gene>
<feature type="domain" description="Protein kinase" evidence="2">
    <location>
        <begin position="141"/>
        <end position="324"/>
    </location>
</feature>
<evidence type="ECO:0000313" key="4">
    <source>
        <dbReference type="Proteomes" id="UP001498398"/>
    </source>
</evidence>
<reference evidence="3 4" key="1">
    <citation type="submission" date="2024-01" db="EMBL/GenBank/DDBJ databases">
        <title>A draft genome for the cacao thread blight pathogen Marasmiellus scandens.</title>
        <authorList>
            <person name="Baruah I.K."/>
            <person name="Leung J."/>
            <person name="Bukari Y."/>
            <person name="Amoako-Attah I."/>
            <person name="Meinhardt L.W."/>
            <person name="Bailey B.A."/>
            <person name="Cohen S.P."/>
        </authorList>
    </citation>
    <scope>NUCLEOTIDE SEQUENCE [LARGE SCALE GENOMIC DNA]</scope>
    <source>
        <strain evidence="3 4">GH-19</strain>
    </source>
</reference>
<dbReference type="SUPFAM" id="SSF56112">
    <property type="entry name" value="Protein kinase-like (PK-like)"/>
    <property type="match status" value="1"/>
</dbReference>
<sequence>MLSFLHDVDDTKFSQEVSEYESWHCYEEDDEQEGQHHVSSEDGFDGHAFWEQDEVYGDPESCDEWSPRVDSQFHTRYNEISSPLLSHSPRTGEYVPSASRQSHDFSGQYNSRGSRASTRSFNPVGQWLRWERIDRDTGEIEVKGARIGQGQYGQVYDPENHRRSLVAKRFFKPFSRATSTEIRNLEDVGQLRGLAHDVDGAPIAVVYKQPGTKLRHLDRQGTEIARLNREEYGRFVEKASEVVAREVVREAQRTGLRHTDAHPGNVLLEYDLTYNRRGTRVTDVLVAASLIDWGLAEVVGQNQSWDRMYRQELRNAREKFGATS</sequence>
<dbReference type="InterPro" id="IPR011009">
    <property type="entry name" value="Kinase-like_dom_sf"/>
</dbReference>
<protein>
    <recommendedName>
        <fullName evidence="2">Protein kinase domain-containing protein</fullName>
    </recommendedName>
</protein>
<dbReference type="InterPro" id="IPR000719">
    <property type="entry name" value="Prot_kinase_dom"/>
</dbReference>
<name>A0ABR1KCU0_9AGAR</name>
<feature type="region of interest" description="Disordered" evidence="1">
    <location>
        <begin position="85"/>
        <end position="117"/>
    </location>
</feature>